<reference evidence="3 4" key="1">
    <citation type="journal article" date="2013" name="PLoS ONE">
        <title>Assembly-driven community genomics of a hypersaline microbial ecosystem.</title>
        <authorList>
            <person name="Podell S."/>
            <person name="Ugalde J.A."/>
            <person name="Narasingarao P."/>
            <person name="Banfield J.F."/>
            <person name="Heidelberg K.B."/>
            <person name="Allen E.E."/>
        </authorList>
    </citation>
    <scope>NUCLEOTIDE SEQUENCE [LARGE SCALE GENOMIC DNA]</scope>
    <source>
        <strain evidence="4">J07HQW1</strain>
    </source>
</reference>
<dbReference type="Proteomes" id="UP000030649">
    <property type="component" value="Unassembled WGS sequence"/>
</dbReference>
<protein>
    <submittedName>
        <fullName evidence="3">Putative transposase</fullName>
    </submittedName>
</protein>
<accession>U1MQQ8</accession>
<sequence>MIKYDADYPEKPARDNIDVEDTVGIDLGITRFIHDSDGRAFRPLDETEERKRIEKRHQALSRKERESNNWTEVRRRLDERTSNYRTSAKRVSNFSPPPIRNDTTPCSSKI</sequence>
<feature type="compositionally biased region" description="Polar residues" evidence="1">
    <location>
        <begin position="101"/>
        <end position="110"/>
    </location>
</feature>
<feature type="region of interest" description="Disordered" evidence="1">
    <location>
        <begin position="48"/>
        <end position="110"/>
    </location>
</feature>
<gene>
    <name evidence="3" type="ORF">J07HQW1_02401</name>
</gene>
<evidence type="ECO:0000256" key="1">
    <source>
        <dbReference type="SAM" id="MobiDB-lite"/>
    </source>
</evidence>
<name>U1MQQ8_9EURY</name>
<feature type="compositionally biased region" description="Polar residues" evidence="1">
    <location>
        <begin position="83"/>
        <end position="94"/>
    </location>
</feature>
<evidence type="ECO:0000313" key="3">
    <source>
        <dbReference type="EMBL" id="ERG92364.1"/>
    </source>
</evidence>
<evidence type="ECO:0000259" key="2">
    <source>
        <dbReference type="Pfam" id="PF01385"/>
    </source>
</evidence>
<dbReference type="HOGENOM" id="CLU_2165220_0_0_2"/>
<proteinExistence type="predicted"/>
<dbReference type="Pfam" id="PF01385">
    <property type="entry name" value="OrfB_IS605"/>
    <property type="match status" value="1"/>
</dbReference>
<dbReference type="InterPro" id="IPR001959">
    <property type="entry name" value="Transposase"/>
</dbReference>
<dbReference type="EMBL" id="KE356560">
    <property type="protein sequence ID" value="ERG92364.1"/>
    <property type="molecule type" value="Genomic_DNA"/>
</dbReference>
<feature type="domain" description="Probable transposase IS891/IS1136/IS1341" evidence="2">
    <location>
        <begin position="19"/>
        <end position="78"/>
    </location>
</feature>
<dbReference type="STRING" id="1238424.J07HQW1_02401"/>
<feature type="compositionally biased region" description="Basic and acidic residues" evidence="1">
    <location>
        <begin position="61"/>
        <end position="82"/>
    </location>
</feature>
<dbReference type="AlphaFoldDB" id="U1MQQ8"/>
<organism evidence="3 4">
    <name type="scientific">Haloquadratum walsbyi J07HQW1</name>
    <dbReference type="NCBI Taxonomy" id="1238424"/>
    <lineage>
        <taxon>Archaea</taxon>
        <taxon>Methanobacteriati</taxon>
        <taxon>Methanobacteriota</taxon>
        <taxon>Stenosarchaea group</taxon>
        <taxon>Halobacteria</taxon>
        <taxon>Halobacteriales</taxon>
        <taxon>Haloferacaceae</taxon>
        <taxon>Haloquadratum</taxon>
    </lineage>
</organism>
<evidence type="ECO:0000313" key="4">
    <source>
        <dbReference type="Proteomes" id="UP000030649"/>
    </source>
</evidence>